<proteinExistence type="predicted"/>
<keyword evidence="1" id="KW-0732">Signal</keyword>
<dbReference type="EMBL" id="JBEDUW010000003">
    <property type="protein sequence ID" value="KAK9940522.1"/>
    <property type="molecule type" value="Genomic_DNA"/>
</dbReference>
<dbReference type="Proteomes" id="UP001457282">
    <property type="component" value="Unassembled WGS sequence"/>
</dbReference>
<reference evidence="2 3" key="1">
    <citation type="journal article" date="2023" name="G3 (Bethesda)">
        <title>A chromosome-length genome assembly and annotation of blackberry (Rubus argutus, cv. 'Hillquist').</title>
        <authorList>
            <person name="Bruna T."/>
            <person name="Aryal R."/>
            <person name="Dudchenko O."/>
            <person name="Sargent D.J."/>
            <person name="Mead D."/>
            <person name="Buti M."/>
            <person name="Cavallini A."/>
            <person name="Hytonen T."/>
            <person name="Andres J."/>
            <person name="Pham M."/>
            <person name="Weisz D."/>
            <person name="Mascagni F."/>
            <person name="Usai G."/>
            <person name="Natali L."/>
            <person name="Bassil N."/>
            <person name="Fernandez G.E."/>
            <person name="Lomsadze A."/>
            <person name="Armour M."/>
            <person name="Olukolu B."/>
            <person name="Poorten T."/>
            <person name="Britton C."/>
            <person name="Davik J."/>
            <person name="Ashrafi H."/>
            <person name="Aiden E.L."/>
            <person name="Borodovsky M."/>
            <person name="Worthington M."/>
        </authorList>
    </citation>
    <scope>NUCLEOTIDE SEQUENCE [LARGE SCALE GENOMIC DNA]</scope>
    <source>
        <strain evidence="2">PI 553951</strain>
    </source>
</reference>
<name>A0AAW1XV77_RUBAR</name>
<dbReference type="AlphaFoldDB" id="A0AAW1XV77"/>
<evidence type="ECO:0000256" key="1">
    <source>
        <dbReference type="SAM" id="SignalP"/>
    </source>
</evidence>
<protein>
    <submittedName>
        <fullName evidence="2">Uncharacterized protein</fullName>
    </submittedName>
</protein>
<accession>A0AAW1XV77</accession>
<keyword evidence="3" id="KW-1185">Reference proteome</keyword>
<sequence>MPYNSGLLVCTCISVISLLQLGSYATAMADRYGAINGHLMLQRDRLTARLACLALTEWNNIGAGPKEAQDDLEFGKKVWETERIALSALKRERSGGELNEVQRKLSKSQAKLELGKKAWEDERIALTGMLNELNNIGEELKEVCSCLTRRTSRKSLSRKWRSLLCRVPVGLFATALVDRYESSSQIMMKESDGSISKYKEDLKERDLALTEFNNFEAELTEACKDKKVSKCWGSREQNKKDMKNAYCASSWMGGSGSLMPMLSWYVLRPKGHSFR</sequence>
<evidence type="ECO:0000313" key="3">
    <source>
        <dbReference type="Proteomes" id="UP001457282"/>
    </source>
</evidence>
<gene>
    <name evidence="2" type="ORF">M0R45_017179</name>
</gene>
<organism evidence="2 3">
    <name type="scientific">Rubus argutus</name>
    <name type="common">Southern blackberry</name>
    <dbReference type="NCBI Taxonomy" id="59490"/>
    <lineage>
        <taxon>Eukaryota</taxon>
        <taxon>Viridiplantae</taxon>
        <taxon>Streptophyta</taxon>
        <taxon>Embryophyta</taxon>
        <taxon>Tracheophyta</taxon>
        <taxon>Spermatophyta</taxon>
        <taxon>Magnoliopsida</taxon>
        <taxon>eudicotyledons</taxon>
        <taxon>Gunneridae</taxon>
        <taxon>Pentapetalae</taxon>
        <taxon>rosids</taxon>
        <taxon>fabids</taxon>
        <taxon>Rosales</taxon>
        <taxon>Rosaceae</taxon>
        <taxon>Rosoideae</taxon>
        <taxon>Rosoideae incertae sedis</taxon>
        <taxon>Rubus</taxon>
    </lineage>
</organism>
<evidence type="ECO:0000313" key="2">
    <source>
        <dbReference type="EMBL" id="KAK9940522.1"/>
    </source>
</evidence>
<feature type="chain" id="PRO_5043800016" evidence="1">
    <location>
        <begin position="30"/>
        <end position="275"/>
    </location>
</feature>
<comment type="caution">
    <text evidence="2">The sequence shown here is derived from an EMBL/GenBank/DDBJ whole genome shotgun (WGS) entry which is preliminary data.</text>
</comment>
<feature type="signal peptide" evidence="1">
    <location>
        <begin position="1"/>
        <end position="29"/>
    </location>
</feature>